<protein>
    <recommendedName>
        <fullName evidence="2">Ysc84 actin-binding domain-containing protein</fullName>
    </recommendedName>
</protein>
<keyword evidence="1" id="KW-0812">Transmembrane</keyword>
<dbReference type="AlphaFoldDB" id="A0AAW1Q570"/>
<name>A0AAW1Q570_9CHLO</name>
<feature type="domain" description="Ysc84 actin-binding" evidence="2">
    <location>
        <begin position="57"/>
        <end position="174"/>
    </location>
</feature>
<accession>A0AAW1Q570</accession>
<sequence>MPKQALKTAQGLAFTWTTRAALGVGITTGSGFAIALLGEVGGKKRRWSAPCFFYINKLTLGLSYGMGRIDTCVVMRSQEVVNAFKHGQAIFGLDTRFLVCAEEASRSLSTNESATPYSIADGAMVDVSLNGGALLLDRTENHRFYGSEATGESIVSGQVPSPDEFKSLYNALNALLDDAIEM</sequence>
<dbReference type="PANTHER" id="PTHR15629">
    <property type="entry name" value="SH3YL1 PROTEIN"/>
    <property type="match status" value="1"/>
</dbReference>
<evidence type="ECO:0000256" key="1">
    <source>
        <dbReference type="SAM" id="Phobius"/>
    </source>
</evidence>
<dbReference type="InterPro" id="IPR007461">
    <property type="entry name" value="Ysc84_actin-binding"/>
</dbReference>
<dbReference type="Pfam" id="PF04366">
    <property type="entry name" value="Ysc84"/>
    <property type="match status" value="1"/>
</dbReference>
<evidence type="ECO:0000313" key="4">
    <source>
        <dbReference type="Proteomes" id="UP001489004"/>
    </source>
</evidence>
<dbReference type="CDD" id="cd11524">
    <property type="entry name" value="SYLF"/>
    <property type="match status" value="1"/>
</dbReference>
<dbReference type="InterPro" id="IPR051702">
    <property type="entry name" value="SH3_domain_YSC84-like"/>
</dbReference>
<reference evidence="3 4" key="1">
    <citation type="journal article" date="2024" name="Nat. Commun.">
        <title>Phylogenomics reveals the evolutionary origins of lichenization in chlorophyte algae.</title>
        <authorList>
            <person name="Puginier C."/>
            <person name="Libourel C."/>
            <person name="Otte J."/>
            <person name="Skaloud P."/>
            <person name="Haon M."/>
            <person name="Grisel S."/>
            <person name="Petersen M."/>
            <person name="Berrin J.G."/>
            <person name="Delaux P.M."/>
            <person name="Dal Grande F."/>
            <person name="Keller J."/>
        </authorList>
    </citation>
    <scope>NUCLEOTIDE SEQUENCE [LARGE SCALE GENOMIC DNA]</scope>
    <source>
        <strain evidence="3 4">SAG 2043</strain>
    </source>
</reference>
<dbReference type="PANTHER" id="PTHR15629:SF2">
    <property type="entry name" value="SH3 DOMAIN-CONTAINING YSC84-LIKE PROTEIN 1"/>
    <property type="match status" value="1"/>
</dbReference>
<dbReference type="EMBL" id="JALJOR010000006">
    <property type="protein sequence ID" value="KAK9815708.1"/>
    <property type="molecule type" value="Genomic_DNA"/>
</dbReference>
<evidence type="ECO:0000259" key="2">
    <source>
        <dbReference type="Pfam" id="PF04366"/>
    </source>
</evidence>
<keyword evidence="1" id="KW-0472">Membrane</keyword>
<proteinExistence type="predicted"/>
<dbReference type="Proteomes" id="UP001489004">
    <property type="component" value="Unassembled WGS sequence"/>
</dbReference>
<gene>
    <name evidence="3" type="ORF">WJX72_008380</name>
</gene>
<comment type="caution">
    <text evidence="3">The sequence shown here is derived from an EMBL/GenBank/DDBJ whole genome shotgun (WGS) entry which is preliminary data.</text>
</comment>
<organism evidence="3 4">
    <name type="scientific">[Myrmecia] bisecta</name>
    <dbReference type="NCBI Taxonomy" id="41462"/>
    <lineage>
        <taxon>Eukaryota</taxon>
        <taxon>Viridiplantae</taxon>
        <taxon>Chlorophyta</taxon>
        <taxon>core chlorophytes</taxon>
        <taxon>Trebouxiophyceae</taxon>
        <taxon>Trebouxiales</taxon>
        <taxon>Trebouxiaceae</taxon>
        <taxon>Myrmecia</taxon>
    </lineage>
</organism>
<dbReference type="GO" id="GO:0035091">
    <property type="term" value="F:phosphatidylinositol binding"/>
    <property type="evidence" value="ECO:0007669"/>
    <property type="project" value="TreeGrafter"/>
</dbReference>
<evidence type="ECO:0000313" key="3">
    <source>
        <dbReference type="EMBL" id="KAK9815708.1"/>
    </source>
</evidence>
<feature type="transmembrane region" description="Helical" evidence="1">
    <location>
        <begin position="20"/>
        <end position="38"/>
    </location>
</feature>
<keyword evidence="1" id="KW-1133">Transmembrane helix</keyword>
<keyword evidence="4" id="KW-1185">Reference proteome</keyword>